<accession>A0A4C1UBY7</accession>
<proteinExistence type="predicted"/>
<name>A0A4C1UBY7_EUMVA</name>
<evidence type="ECO:0000313" key="1">
    <source>
        <dbReference type="EMBL" id="GBP23454.1"/>
    </source>
</evidence>
<gene>
    <name evidence="1" type="ORF">EVAR_22314_1</name>
</gene>
<comment type="caution">
    <text evidence="1">The sequence shown here is derived from an EMBL/GenBank/DDBJ whole genome shotgun (WGS) entry which is preliminary data.</text>
</comment>
<dbReference type="Proteomes" id="UP000299102">
    <property type="component" value="Unassembled WGS sequence"/>
</dbReference>
<evidence type="ECO:0000313" key="2">
    <source>
        <dbReference type="Proteomes" id="UP000299102"/>
    </source>
</evidence>
<sequence>MYTYILQDCTLKYLRLDAGAPQGGHLDRPGELPCGRPARARAPGPSSVAFGNFDGHDSRDTLIIALPFVRARPAHLTGTRSDARGAATPAARAPWRPLLQEASFRISPFGFNSIGDAGRRLKTLRVSMIHANTHTYTRITAPYWTPKNMDSTTGI</sequence>
<organism evidence="1 2">
    <name type="scientific">Eumeta variegata</name>
    <name type="common">Bagworm moth</name>
    <name type="synonym">Eumeta japonica</name>
    <dbReference type="NCBI Taxonomy" id="151549"/>
    <lineage>
        <taxon>Eukaryota</taxon>
        <taxon>Metazoa</taxon>
        <taxon>Ecdysozoa</taxon>
        <taxon>Arthropoda</taxon>
        <taxon>Hexapoda</taxon>
        <taxon>Insecta</taxon>
        <taxon>Pterygota</taxon>
        <taxon>Neoptera</taxon>
        <taxon>Endopterygota</taxon>
        <taxon>Lepidoptera</taxon>
        <taxon>Glossata</taxon>
        <taxon>Ditrysia</taxon>
        <taxon>Tineoidea</taxon>
        <taxon>Psychidae</taxon>
        <taxon>Oiketicinae</taxon>
        <taxon>Eumeta</taxon>
    </lineage>
</organism>
<dbReference type="AlphaFoldDB" id="A0A4C1UBY7"/>
<keyword evidence="2" id="KW-1185">Reference proteome</keyword>
<protein>
    <submittedName>
        <fullName evidence="1">Uncharacterized protein</fullName>
    </submittedName>
</protein>
<reference evidence="1 2" key="1">
    <citation type="journal article" date="2019" name="Commun. Biol.">
        <title>The bagworm genome reveals a unique fibroin gene that provides high tensile strength.</title>
        <authorList>
            <person name="Kono N."/>
            <person name="Nakamura H."/>
            <person name="Ohtoshi R."/>
            <person name="Tomita M."/>
            <person name="Numata K."/>
            <person name="Arakawa K."/>
        </authorList>
    </citation>
    <scope>NUCLEOTIDE SEQUENCE [LARGE SCALE GENOMIC DNA]</scope>
</reference>
<dbReference type="EMBL" id="BGZK01000150">
    <property type="protein sequence ID" value="GBP23454.1"/>
    <property type="molecule type" value="Genomic_DNA"/>
</dbReference>